<comment type="caution">
    <text evidence="13">The sequence shown here is derived from an EMBL/GenBank/DDBJ whole genome shotgun (WGS) entry which is preliminary data.</text>
</comment>
<dbReference type="InterPro" id="IPR029044">
    <property type="entry name" value="Nucleotide-diphossugar_trans"/>
</dbReference>
<organism evidence="13 14">
    <name type="scientific">Sedimenticola thiotaurini</name>
    <dbReference type="NCBI Taxonomy" id="1543721"/>
    <lineage>
        <taxon>Bacteria</taxon>
        <taxon>Pseudomonadati</taxon>
        <taxon>Pseudomonadota</taxon>
        <taxon>Gammaproteobacteria</taxon>
        <taxon>Chromatiales</taxon>
        <taxon>Sedimenticolaceae</taxon>
        <taxon>Sedimenticola</taxon>
    </lineage>
</organism>
<evidence type="ECO:0000256" key="9">
    <source>
        <dbReference type="ARBA" id="ARBA00022842"/>
    </source>
</evidence>
<proteinExistence type="inferred from homology"/>
<dbReference type="AlphaFoldDB" id="A0A831RNK7"/>
<evidence type="ECO:0000256" key="1">
    <source>
        <dbReference type="ARBA" id="ARBA00001946"/>
    </source>
</evidence>
<evidence type="ECO:0000256" key="10">
    <source>
        <dbReference type="ARBA" id="ARBA00049336"/>
    </source>
</evidence>
<dbReference type="GO" id="GO:0046872">
    <property type="term" value="F:metal ion binding"/>
    <property type="evidence" value="ECO:0007669"/>
    <property type="project" value="UniProtKB-KW"/>
</dbReference>
<keyword evidence="7 11" id="KW-0548">Nucleotidyltransferase</keyword>
<reference evidence="13" key="1">
    <citation type="journal article" date="2020" name="mSystems">
        <title>Genome- and Community-Level Interaction Insights into Carbon Utilization and Element Cycling Functions of Hydrothermarchaeota in Hydrothermal Sediment.</title>
        <authorList>
            <person name="Zhou Z."/>
            <person name="Liu Y."/>
            <person name="Xu W."/>
            <person name="Pan J."/>
            <person name="Luo Z.H."/>
            <person name="Li M."/>
        </authorList>
    </citation>
    <scope>NUCLEOTIDE SEQUENCE [LARGE SCALE GENOMIC DNA]</scope>
    <source>
        <strain evidence="13">HyVt-443</strain>
    </source>
</reference>
<evidence type="ECO:0000313" key="13">
    <source>
        <dbReference type="EMBL" id="HEB96221.1"/>
    </source>
</evidence>
<dbReference type="SUPFAM" id="SSF53448">
    <property type="entry name" value="Nucleotide-diphospho-sugar transferases"/>
    <property type="match status" value="1"/>
</dbReference>
<dbReference type="InterPro" id="IPR005907">
    <property type="entry name" value="G1P_thy_trans_s"/>
</dbReference>
<comment type="pathway">
    <text evidence="3">Bacterial outer membrane biogenesis; LPS O-antigen biosynthesis.</text>
</comment>
<comment type="function">
    <text evidence="11">Catalyzes the formation of dTDP-glucose, from dTTP and glucose 1-phosphate, as well as its pyrophosphorolysis.</text>
</comment>
<gene>
    <name evidence="13" type="primary">rfbA</name>
    <name evidence="13" type="ORF">ENI96_07305</name>
</gene>
<dbReference type="PANTHER" id="PTHR43532:SF1">
    <property type="entry name" value="GLUCOSE-1-PHOSPHATE THYMIDYLYLTRANSFERASE 1"/>
    <property type="match status" value="1"/>
</dbReference>
<dbReference type="EC" id="2.7.7.24" evidence="5 11"/>
<evidence type="ECO:0000256" key="3">
    <source>
        <dbReference type="ARBA" id="ARBA00005125"/>
    </source>
</evidence>
<evidence type="ECO:0000259" key="12">
    <source>
        <dbReference type="Pfam" id="PF00483"/>
    </source>
</evidence>
<dbReference type="Proteomes" id="UP000886251">
    <property type="component" value="Unassembled WGS sequence"/>
</dbReference>
<evidence type="ECO:0000256" key="7">
    <source>
        <dbReference type="ARBA" id="ARBA00022695"/>
    </source>
</evidence>
<accession>A0A831RNK7</accession>
<evidence type="ECO:0000256" key="2">
    <source>
        <dbReference type="ARBA" id="ARBA00004781"/>
    </source>
</evidence>
<evidence type="ECO:0000313" key="14">
    <source>
        <dbReference type="Proteomes" id="UP000886251"/>
    </source>
</evidence>
<protein>
    <recommendedName>
        <fullName evidence="5 11">Glucose-1-phosphate thymidylyltransferase</fullName>
        <ecNumber evidence="5 11">2.7.7.24</ecNumber>
    </recommendedName>
</protein>
<sequence>MTHHPSPLTPHSSPRKGIILAGGSGTRLHPVTIGVSKQLLPIYDKPMIYYPLSTLMLAGIREVLVISTPQDIPRFEQLLGSGDSWGMQFSYAVQPKPEGLAQAFLIGEEFIGDDSCALVLGDNIFYGHDFARQLQAASRQQEGATVFAYPVHDPERYGVVEFDADFQAISLEEKPARPKSRYAVTGLYFYDNDVIGIAHDIKPSARGELEITDVNRVYLERGRLEVQMMGRGMAWLDTGTHGSLLDASRFVQTLEQRQGLKVACPEEIAWRMGWIDDSQLEELARPLEKSGYGQYLLNLQQEFGR</sequence>
<dbReference type="Pfam" id="PF00483">
    <property type="entry name" value="NTP_transferase"/>
    <property type="match status" value="1"/>
</dbReference>
<evidence type="ECO:0000256" key="8">
    <source>
        <dbReference type="ARBA" id="ARBA00022723"/>
    </source>
</evidence>
<dbReference type="PANTHER" id="PTHR43532">
    <property type="entry name" value="GLUCOSE-1-PHOSPHATE THYMIDYLYLTRANSFERASE"/>
    <property type="match status" value="1"/>
</dbReference>
<dbReference type="NCBIfam" id="TIGR01207">
    <property type="entry name" value="rmlA"/>
    <property type="match status" value="1"/>
</dbReference>
<comment type="similarity">
    <text evidence="4 11">Belongs to the glucose-1-phosphate thymidylyltransferase family.</text>
</comment>
<feature type="domain" description="Nucleotidyl transferase" evidence="12">
    <location>
        <begin position="16"/>
        <end position="252"/>
    </location>
</feature>
<evidence type="ECO:0000256" key="5">
    <source>
        <dbReference type="ARBA" id="ARBA00012461"/>
    </source>
</evidence>
<keyword evidence="6 11" id="KW-0808">Transferase</keyword>
<dbReference type="Gene3D" id="3.90.550.10">
    <property type="entry name" value="Spore Coat Polysaccharide Biosynthesis Protein SpsA, Chain A"/>
    <property type="match status" value="1"/>
</dbReference>
<dbReference type="EMBL" id="DRKP01000082">
    <property type="protein sequence ID" value="HEB96221.1"/>
    <property type="molecule type" value="Genomic_DNA"/>
</dbReference>
<dbReference type="InterPro" id="IPR005835">
    <property type="entry name" value="NTP_transferase_dom"/>
</dbReference>
<evidence type="ECO:0000256" key="11">
    <source>
        <dbReference type="RuleBase" id="RU003706"/>
    </source>
</evidence>
<dbReference type="CDD" id="cd02538">
    <property type="entry name" value="G1P_TT_short"/>
    <property type="match status" value="1"/>
</dbReference>
<comment type="cofactor">
    <cofactor evidence="1">
        <name>Mg(2+)</name>
        <dbReference type="ChEBI" id="CHEBI:18420"/>
    </cofactor>
</comment>
<dbReference type="GO" id="GO:0008879">
    <property type="term" value="F:glucose-1-phosphate thymidylyltransferase activity"/>
    <property type="evidence" value="ECO:0007669"/>
    <property type="project" value="UniProtKB-EC"/>
</dbReference>
<name>A0A831RNK7_9GAMM</name>
<comment type="pathway">
    <text evidence="2">Carbohydrate biosynthesis; dTDP-L-rhamnose biosynthesis.</text>
</comment>
<keyword evidence="8 11" id="KW-0479">Metal-binding</keyword>
<keyword evidence="9 11" id="KW-0460">Magnesium</keyword>
<comment type="catalytic activity">
    <reaction evidence="10 11">
        <text>dTTP + alpha-D-glucose 1-phosphate + H(+) = dTDP-alpha-D-glucose + diphosphate</text>
        <dbReference type="Rhea" id="RHEA:15225"/>
        <dbReference type="ChEBI" id="CHEBI:15378"/>
        <dbReference type="ChEBI" id="CHEBI:33019"/>
        <dbReference type="ChEBI" id="CHEBI:37568"/>
        <dbReference type="ChEBI" id="CHEBI:57477"/>
        <dbReference type="ChEBI" id="CHEBI:58601"/>
        <dbReference type="EC" id="2.7.7.24"/>
    </reaction>
</comment>
<dbReference type="FunFam" id="3.90.550.10:FF:000023">
    <property type="entry name" value="Glucose-1-phosphate thymidylyltransferase"/>
    <property type="match status" value="1"/>
</dbReference>
<evidence type="ECO:0000256" key="6">
    <source>
        <dbReference type="ARBA" id="ARBA00022679"/>
    </source>
</evidence>
<evidence type="ECO:0000256" key="4">
    <source>
        <dbReference type="ARBA" id="ARBA00010480"/>
    </source>
</evidence>